<feature type="transmembrane region" description="Helical" evidence="1">
    <location>
        <begin position="36"/>
        <end position="54"/>
    </location>
</feature>
<evidence type="ECO:0000313" key="3">
    <source>
        <dbReference type="Proteomes" id="UP000192813"/>
    </source>
</evidence>
<dbReference type="RefSeq" id="WP_083069600.1">
    <property type="nucleotide sequence ID" value="NZ_JALXKY010000002.1"/>
</dbReference>
<feature type="transmembrane region" description="Helical" evidence="1">
    <location>
        <begin position="85"/>
        <end position="102"/>
    </location>
</feature>
<accession>A0A2J9PP19</accession>
<organism evidence="2 3">
    <name type="scientific">Aerococcus viridans</name>
    <dbReference type="NCBI Taxonomy" id="1377"/>
    <lineage>
        <taxon>Bacteria</taxon>
        <taxon>Bacillati</taxon>
        <taxon>Bacillota</taxon>
        <taxon>Bacilli</taxon>
        <taxon>Lactobacillales</taxon>
        <taxon>Aerococcaceae</taxon>
        <taxon>Aerococcus</taxon>
    </lineage>
</organism>
<gene>
    <name evidence="2" type="ORF">A6J77_007525</name>
</gene>
<dbReference type="InterPro" id="IPR008407">
    <property type="entry name" value="Brnchd-chn_aa_trnsp_AzlD"/>
</dbReference>
<comment type="caution">
    <text evidence="2">The sequence shown here is derived from an EMBL/GenBank/DDBJ whole genome shotgun (WGS) entry which is preliminary data.</text>
</comment>
<dbReference type="Pfam" id="PF05437">
    <property type="entry name" value="AzlD"/>
    <property type="match status" value="1"/>
</dbReference>
<keyword evidence="1" id="KW-1133">Transmembrane helix</keyword>
<dbReference type="EMBL" id="NBTM02000001">
    <property type="protein sequence ID" value="PNL92085.1"/>
    <property type="molecule type" value="Genomic_DNA"/>
</dbReference>
<evidence type="ECO:0000313" key="2">
    <source>
        <dbReference type="EMBL" id="PNL92085.1"/>
    </source>
</evidence>
<keyword evidence="1" id="KW-0472">Membrane</keyword>
<dbReference type="Proteomes" id="UP000192813">
    <property type="component" value="Unassembled WGS sequence"/>
</dbReference>
<evidence type="ECO:0000256" key="1">
    <source>
        <dbReference type="SAM" id="Phobius"/>
    </source>
</evidence>
<protein>
    <submittedName>
        <fullName evidence="2">AzlD domain-containing protein</fullName>
    </submittedName>
</protein>
<keyword evidence="1" id="KW-0812">Transmembrane</keyword>
<name>A0A2J9PP19_9LACT</name>
<reference evidence="3" key="1">
    <citation type="submission" date="2017-12" db="EMBL/GenBank/DDBJ databases">
        <title>FDA dAtabase for Regulatory Grade micrObial Sequences (FDA-ARGOS): Supporting development and validation of Infectious Disease Dx tests.</title>
        <authorList>
            <person name="Hoffmann M."/>
            <person name="Allard M."/>
            <person name="Evans P."/>
            <person name="Brown E."/>
            <person name="Tallon L."/>
            <person name="Sadzewicz L."/>
            <person name="Sengamalay N."/>
            <person name="Ott S."/>
            <person name="Godinez A."/>
            <person name="Nagaraj S."/>
            <person name="Vavikolanu K."/>
            <person name="Aluvathingal J."/>
            <person name="Nadendla S."/>
            <person name="Sichtig H."/>
        </authorList>
    </citation>
    <scope>NUCLEOTIDE SEQUENCE [LARGE SCALE GENOMIC DNA]</scope>
    <source>
        <strain evidence="3">FDAARGOS_249</strain>
    </source>
</reference>
<sequence length="103" mass="11727">MTLFVVTLGLLCIAMRVVPALVMRNSKISPMVYKTMAYLPVIIFTAMIFTDIFFWKSQFNLNLLENIKLIPALVSLFVAYRYKDIIKTIIAGVGTIAILYIFL</sequence>
<dbReference type="AlphaFoldDB" id="A0A2J9PP19"/>
<proteinExistence type="predicted"/>